<proteinExistence type="predicted"/>
<reference evidence="1" key="1">
    <citation type="journal article" date="2015" name="Front. Microbiol.">
        <title>Combining genomic sequencing methods to explore viral diversity and reveal potential virus-host interactions.</title>
        <authorList>
            <person name="Chow C.E."/>
            <person name="Winget D.M."/>
            <person name="White R.A.III."/>
            <person name="Hallam S.J."/>
            <person name="Suttle C.A."/>
        </authorList>
    </citation>
    <scope>NUCLEOTIDE SEQUENCE</scope>
    <source>
        <strain evidence="1">Oxic3_3</strain>
    </source>
</reference>
<organism evidence="1">
    <name type="scientific">uncultured marine virus</name>
    <dbReference type="NCBI Taxonomy" id="186617"/>
    <lineage>
        <taxon>Viruses</taxon>
        <taxon>environmental samples</taxon>
    </lineage>
</organism>
<name>A0A0F7LCB3_9VIRU</name>
<evidence type="ECO:0000313" key="1">
    <source>
        <dbReference type="EMBL" id="AKH48796.1"/>
    </source>
</evidence>
<dbReference type="EMBL" id="KR029609">
    <property type="protein sequence ID" value="AKH48796.1"/>
    <property type="molecule type" value="Genomic_DNA"/>
</dbReference>
<protein>
    <submittedName>
        <fullName evidence="1">Uncharacterized protein</fullName>
    </submittedName>
</protein>
<accession>A0A0F7LCB3</accession>
<sequence length="68" mass="8078">MNLSKTFPKMSTNDWRKLQLSTDAKNQRDWTSRQLHDMENDPDNFTLRDYLKVKAGYNTAVETLKELQ</sequence>
<reference evidence="1" key="2">
    <citation type="submission" date="2015-03" db="EMBL/GenBank/DDBJ databases">
        <authorList>
            <person name="Chow C.-E.T."/>
            <person name="Winget D.M."/>
            <person name="White R.A.III."/>
            <person name="Hallam S.J."/>
            <person name="Suttle C.A."/>
        </authorList>
    </citation>
    <scope>NUCLEOTIDE SEQUENCE</scope>
    <source>
        <strain evidence="1">Oxic3_3</strain>
    </source>
</reference>